<protein>
    <recommendedName>
        <fullName evidence="2">Pyridoxal phosphate homeostasis protein</fullName>
        <shortName evidence="2">PLP homeostasis protein</shortName>
    </recommendedName>
</protein>
<comment type="similarity">
    <text evidence="2 4">Belongs to the pyridoxal phosphate-binding protein YggS/PROSC family.</text>
</comment>
<organism evidence="6 7">
    <name type="scientific">Isachenkonia alkalipeptolytica</name>
    <dbReference type="NCBI Taxonomy" id="2565777"/>
    <lineage>
        <taxon>Bacteria</taxon>
        <taxon>Bacillati</taxon>
        <taxon>Bacillota</taxon>
        <taxon>Clostridia</taxon>
        <taxon>Eubacteriales</taxon>
        <taxon>Clostridiaceae</taxon>
        <taxon>Isachenkonia</taxon>
    </lineage>
</organism>
<dbReference type="PIRSF" id="PIRSF004848">
    <property type="entry name" value="YBL036c_PLPDEIII"/>
    <property type="match status" value="1"/>
</dbReference>
<evidence type="ECO:0000256" key="4">
    <source>
        <dbReference type="RuleBase" id="RU004514"/>
    </source>
</evidence>
<accession>A0AA43XNR4</accession>
<evidence type="ECO:0000256" key="1">
    <source>
        <dbReference type="ARBA" id="ARBA00022898"/>
    </source>
</evidence>
<reference evidence="6 7" key="1">
    <citation type="submission" date="2019-04" db="EMBL/GenBank/DDBJ databases">
        <title>Isachenkonia alkalipeptolytica gen. nov. sp. nov. a new anaerobic, alkiliphilic organothrophic bacterium capable to reduce synthesized ferrihydrite isolated from a soda lake.</title>
        <authorList>
            <person name="Toshchakov S.V."/>
            <person name="Zavarzina D.G."/>
            <person name="Zhilina T.N."/>
            <person name="Kostrikina N.A."/>
            <person name="Kublanov I.V."/>
        </authorList>
    </citation>
    <scope>NUCLEOTIDE SEQUENCE [LARGE SCALE GENOMIC DNA]</scope>
    <source>
        <strain evidence="6 7">Z-1701</strain>
    </source>
</reference>
<name>A0AA43XNR4_9CLOT</name>
<evidence type="ECO:0000256" key="2">
    <source>
        <dbReference type="HAMAP-Rule" id="MF_02087"/>
    </source>
</evidence>
<comment type="cofactor">
    <cofactor evidence="3">
        <name>pyridoxal 5'-phosphate</name>
        <dbReference type="ChEBI" id="CHEBI:597326"/>
    </cofactor>
</comment>
<dbReference type="Proteomes" id="UP000449710">
    <property type="component" value="Unassembled WGS sequence"/>
</dbReference>
<dbReference type="InterPro" id="IPR029066">
    <property type="entry name" value="PLP-binding_barrel"/>
</dbReference>
<dbReference type="NCBIfam" id="TIGR00044">
    <property type="entry name" value="YggS family pyridoxal phosphate-dependent enzyme"/>
    <property type="match status" value="1"/>
</dbReference>
<keyword evidence="1 2" id="KW-0663">Pyridoxal phosphate</keyword>
<evidence type="ECO:0000256" key="3">
    <source>
        <dbReference type="PIRSR" id="PIRSR004848-1"/>
    </source>
</evidence>
<comment type="function">
    <text evidence="2">Pyridoxal 5'-phosphate (PLP)-binding protein, which is involved in PLP homeostasis.</text>
</comment>
<gene>
    <name evidence="6" type="ORF">ISALK_11685</name>
</gene>
<dbReference type="GO" id="GO:0030170">
    <property type="term" value="F:pyridoxal phosphate binding"/>
    <property type="evidence" value="ECO:0007669"/>
    <property type="project" value="UniProtKB-UniRule"/>
</dbReference>
<proteinExistence type="inferred from homology"/>
<feature type="domain" description="Alanine racemase N-terminal" evidence="5">
    <location>
        <begin position="5"/>
        <end position="229"/>
    </location>
</feature>
<dbReference type="EMBL" id="SUMG01000017">
    <property type="protein sequence ID" value="NBG89150.1"/>
    <property type="molecule type" value="Genomic_DNA"/>
</dbReference>
<evidence type="ECO:0000313" key="6">
    <source>
        <dbReference type="EMBL" id="NBG89150.1"/>
    </source>
</evidence>
<dbReference type="FunFam" id="3.20.20.10:FF:000018">
    <property type="entry name" value="Pyridoxal phosphate homeostasis protein"/>
    <property type="match status" value="1"/>
</dbReference>
<dbReference type="PANTHER" id="PTHR10146">
    <property type="entry name" value="PROLINE SYNTHETASE CO-TRANSCRIBED BACTERIAL HOMOLOG PROTEIN"/>
    <property type="match status" value="1"/>
</dbReference>
<comment type="caution">
    <text evidence="6">The sequence shown here is derived from an EMBL/GenBank/DDBJ whole genome shotgun (WGS) entry which is preliminary data.</text>
</comment>
<feature type="modified residue" description="N6-(pyridoxal phosphate)lysine" evidence="2 3">
    <location>
        <position position="33"/>
    </location>
</feature>
<dbReference type="PANTHER" id="PTHR10146:SF14">
    <property type="entry name" value="PYRIDOXAL PHOSPHATE HOMEOSTASIS PROTEIN"/>
    <property type="match status" value="1"/>
</dbReference>
<dbReference type="InterPro" id="IPR011078">
    <property type="entry name" value="PyrdxlP_homeostasis"/>
</dbReference>
<sequence>MNNTIKENWLETEERIKKANPDGKDITVVAVTKTHSTQVIENALALGFSEIGENKAQEFVEKYDRMEGQKENINWHMIGHLQRNKVKYVVGKTKLIQSLDSMRLAKEIEKRGAAEGITVDTLLQVNVAREEAKYGIFMEDVISFLKNIETFKSLKIRGLMTMAPFYQDPEETRECFKKLKNMFEELKKEEYNNVSMDYLSMGMSNDFEVAVEEGSNMLRLGRTLFGERPKSKK</sequence>
<dbReference type="HAMAP" id="MF_02087">
    <property type="entry name" value="PLP_homeostasis"/>
    <property type="match status" value="1"/>
</dbReference>
<keyword evidence="7" id="KW-1185">Reference proteome</keyword>
<dbReference type="RefSeq" id="WP_160722518.1">
    <property type="nucleotide sequence ID" value="NZ_SUMG01000017.1"/>
</dbReference>
<evidence type="ECO:0000259" key="5">
    <source>
        <dbReference type="Pfam" id="PF01168"/>
    </source>
</evidence>
<dbReference type="InterPro" id="IPR001608">
    <property type="entry name" value="Ala_racemase_N"/>
</dbReference>
<dbReference type="Pfam" id="PF01168">
    <property type="entry name" value="Ala_racemase_N"/>
    <property type="match status" value="1"/>
</dbReference>
<dbReference type="Gene3D" id="3.20.20.10">
    <property type="entry name" value="Alanine racemase"/>
    <property type="match status" value="1"/>
</dbReference>
<dbReference type="PROSITE" id="PS01211">
    <property type="entry name" value="UPF0001"/>
    <property type="match status" value="1"/>
</dbReference>
<dbReference type="SUPFAM" id="SSF51419">
    <property type="entry name" value="PLP-binding barrel"/>
    <property type="match status" value="1"/>
</dbReference>
<dbReference type="CDD" id="cd00635">
    <property type="entry name" value="PLPDE_III_YBL036c_like"/>
    <property type="match status" value="1"/>
</dbReference>
<dbReference type="AlphaFoldDB" id="A0AA43XNR4"/>
<evidence type="ECO:0000313" key="7">
    <source>
        <dbReference type="Proteomes" id="UP000449710"/>
    </source>
</evidence>